<comment type="subunit">
    <text evidence="6">The complex is composed of six subunits: RnfA, RnfB, RnfC, RnfD, RnfE and RnfG.</text>
</comment>
<dbReference type="Proteomes" id="UP000037931">
    <property type="component" value="Unassembled WGS sequence"/>
</dbReference>
<dbReference type="GO" id="GO:0022900">
    <property type="term" value="P:electron transport chain"/>
    <property type="evidence" value="ECO:0007669"/>
    <property type="project" value="UniProtKB-UniRule"/>
</dbReference>
<dbReference type="AlphaFoldDB" id="A0A0N0E645"/>
<evidence type="ECO:0000256" key="6">
    <source>
        <dbReference type="HAMAP-Rule" id="MF_00479"/>
    </source>
</evidence>
<dbReference type="HAMAP" id="MF_00479">
    <property type="entry name" value="RsxG_RnfG"/>
    <property type="match status" value="1"/>
</dbReference>
<keyword evidence="6" id="KW-1278">Translocase</keyword>
<evidence type="ECO:0000256" key="5">
    <source>
        <dbReference type="ARBA" id="ARBA00022982"/>
    </source>
</evidence>
<dbReference type="GO" id="GO:0010181">
    <property type="term" value="F:FMN binding"/>
    <property type="evidence" value="ECO:0007669"/>
    <property type="project" value="InterPro"/>
</dbReference>
<dbReference type="STRING" id="50340.PF66_00140"/>
<dbReference type="SMART" id="SM00900">
    <property type="entry name" value="FMN_bind"/>
    <property type="match status" value="1"/>
</dbReference>
<keyword evidence="6" id="KW-0997">Cell inner membrane</keyword>
<dbReference type="PANTHER" id="PTHR36118:SF1">
    <property type="entry name" value="ION-TRANSLOCATING OXIDOREDUCTASE COMPLEX SUBUNIT G"/>
    <property type="match status" value="1"/>
</dbReference>
<keyword evidence="6" id="KW-0472">Membrane</keyword>
<keyword evidence="5 6" id="KW-0249">Electron transport</keyword>
<dbReference type="PATRIC" id="fig|50340.43.peg.142"/>
<gene>
    <name evidence="6" type="primary">rnfG</name>
    <name evidence="8" type="ORF">PF66_00140</name>
</gene>
<sequence>MNRTGSLVMVVALAALLAGLVWELQRQVTPRIQAQQLAVQTRALSQVLPPGEYERQSLALDASELAHSSLTQGYRMRLHGKPVAIVLQSRTRGYGGPLELLVGIDTNGRLLGVKTLSQRETPGLGARIAEDGGAWLGTFLGKSRTDTPDTAWKLKRDGGQFDQMAGATITSRAAVDATHDALRYFDEHRGQLLGEPDQ</sequence>
<comment type="cofactor">
    <cofactor evidence="6">
        <name>FMN</name>
        <dbReference type="ChEBI" id="CHEBI:58210"/>
    </cofactor>
</comment>
<evidence type="ECO:0000256" key="1">
    <source>
        <dbReference type="ARBA" id="ARBA00022448"/>
    </source>
</evidence>
<dbReference type="EC" id="7.-.-.-" evidence="6"/>
<keyword evidence="6" id="KW-0812">Transmembrane</keyword>
<evidence type="ECO:0000256" key="2">
    <source>
        <dbReference type="ARBA" id="ARBA00022553"/>
    </source>
</evidence>
<dbReference type="RefSeq" id="WP_054057490.1">
    <property type="nucleotide sequence ID" value="NZ_JSYZ01000001.1"/>
</dbReference>
<dbReference type="GO" id="GO:0005886">
    <property type="term" value="C:plasma membrane"/>
    <property type="evidence" value="ECO:0007669"/>
    <property type="project" value="UniProtKB-SubCell"/>
</dbReference>
<dbReference type="NCBIfam" id="TIGR01947">
    <property type="entry name" value="rnfG"/>
    <property type="match status" value="1"/>
</dbReference>
<keyword evidence="2 6" id="KW-0597">Phosphoprotein</keyword>
<organism evidence="8 9">
    <name type="scientific">Pseudomonas asplenii</name>
    <dbReference type="NCBI Taxonomy" id="53407"/>
    <lineage>
        <taxon>Bacteria</taxon>
        <taxon>Pseudomonadati</taxon>
        <taxon>Pseudomonadota</taxon>
        <taxon>Gammaproteobacteria</taxon>
        <taxon>Pseudomonadales</taxon>
        <taxon>Pseudomonadaceae</taxon>
        <taxon>Pseudomonas</taxon>
    </lineage>
</organism>
<keyword evidence="6" id="KW-1133">Transmembrane helix</keyword>
<name>A0A0N0E645_9PSED</name>
<feature type="modified residue" description="FMN phosphoryl threonine" evidence="6">
    <location>
        <position position="168"/>
    </location>
</feature>
<dbReference type="EMBL" id="JSYZ01000001">
    <property type="protein sequence ID" value="KPA93211.1"/>
    <property type="molecule type" value="Genomic_DNA"/>
</dbReference>
<evidence type="ECO:0000256" key="3">
    <source>
        <dbReference type="ARBA" id="ARBA00022630"/>
    </source>
</evidence>
<keyword evidence="3 6" id="KW-0285">Flavoprotein</keyword>
<comment type="subcellular location">
    <subcellularLocation>
        <location evidence="6">Cell inner membrane</location>
        <topology evidence="6">Single-pass membrane protein</topology>
    </subcellularLocation>
</comment>
<evidence type="ECO:0000313" key="9">
    <source>
        <dbReference type="Proteomes" id="UP000037931"/>
    </source>
</evidence>
<feature type="domain" description="FMN-binding" evidence="7">
    <location>
        <begin position="93"/>
        <end position="185"/>
    </location>
</feature>
<keyword evidence="4 6" id="KW-0288">FMN</keyword>
<accession>A0A0N0E645</accession>
<comment type="caution">
    <text evidence="8">The sequence shown here is derived from an EMBL/GenBank/DDBJ whole genome shotgun (WGS) entry which is preliminary data.</text>
</comment>
<reference evidence="8 9" key="1">
    <citation type="journal article" date="2015" name="PLoS ONE">
        <title>Rice-Infecting Pseudomonas Genomes Are Highly Accessorized and Harbor Multiple Putative Virulence Mechanisms to Cause Sheath Brown Rot.</title>
        <authorList>
            <person name="Quibod I.L."/>
            <person name="Grande G."/>
            <person name="Oreiro E.G."/>
            <person name="Borja F.N."/>
            <person name="Dossa G.S."/>
            <person name="Mauleon R."/>
            <person name="Cruz C.V."/>
            <person name="Oliva R."/>
        </authorList>
    </citation>
    <scope>NUCLEOTIDE SEQUENCE [LARGE SCALE GENOMIC DNA]</scope>
    <source>
        <strain evidence="8 9">IRRI 6609</strain>
    </source>
</reference>
<dbReference type="PIRSF" id="PIRSF006091">
    <property type="entry name" value="E_trnsport_RnfG"/>
    <property type="match status" value="1"/>
</dbReference>
<evidence type="ECO:0000313" key="8">
    <source>
        <dbReference type="EMBL" id="KPA93211.1"/>
    </source>
</evidence>
<keyword evidence="1 6" id="KW-0813">Transport</keyword>
<comment type="function">
    <text evidence="6">Part of a membrane-bound complex that couples electron transfer with translocation of ions across the membrane.</text>
</comment>
<evidence type="ECO:0000256" key="4">
    <source>
        <dbReference type="ARBA" id="ARBA00022643"/>
    </source>
</evidence>
<dbReference type="Pfam" id="PF04205">
    <property type="entry name" value="FMN_bind"/>
    <property type="match status" value="1"/>
</dbReference>
<dbReference type="InterPro" id="IPR010209">
    <property type="entry name" value="Ion_transpt_RnfG/RsxG"/>
</dbReference>
<dbReference type="OrthoDB" id="9784165at2"/>
<dbReference type="PANTHER" id="PTHR36118">
    <property type="entry name" value="ION-TRANSLOCATING OXIDOREDUCTASE COMPLEX SUBUNIT G"/>
    <property type="match status" value="1"/>
</dbReference>
<protein>
    <recommendedName>
        <fullName evidence="6">Ion-translocating oxidoreductase complex subunit G</fullName>
        <ecNumber evidence="6">7.-.-.-</ecNumber>
    </recommendedName>
    <alternativeName>
        <fullName evidence="6">Rnf electron transport complex subunit G</fullName>
    </alternativeName>
</protein>
<comment type="similarity">
    <text evidence="6">Belongs to the RnfG family.</text>
</comment>
<dbReference type="InterPro" id="IPR007329">
    <property type="entry name" value="FMN-bd"/>
</dbReference>
<proteinExistence type="inferred from homology"/>
<keyword evidence="6" id="KW-1003">Cell membrane</keyword>
<evidence type="ECO:0000259" key="7">
    <source>
        <dbReference type="SMART" id="SM00900"/>
    </source>
</evidence>
<dbReference type="GO" id="GO:0009055">
    <property type="term" value="F:electron transfer activity"/>
    <property type="evidence" value="ECO:0007669"/>
    <property type="project" value="InterPro"/>
</dbReference>
<keyword evidence="9" id="KW-1185">Reference proteome</keyword>